<keyword evidence="2" id="KW-1185">Reference proteome</keyword>
<sequence length="105" mass="12440">MFSTSFFNFYLSKSEIEKNFFFNKKKNRHRVLQVVKVCGYQGDSTCCSKHCIPDPHIKKKRKKRCSNILIPTDNFDGNKLRAPEFPLTDIKSIDHSQILFFSFKW</sequence>
<gene>
    <name evidence="1" type="ORF">Mgra_00002512</name>
</gene>
<accession>A0A8S9ZY52</accession>
<comment type="caution">
    <text evidence="1">The sequence shown here is derived from an EMBL/GenBank/DDBJ whole genome shotgun (WGS) entry which is preliminary data.</text>
</comment>
<organism evidence="1 2">
    <name type="scientific">Meloidogyne graminicola</name>
    <dbReference type="NCBI Taxonomy" id="189291"/>
    <lineage>
        <taxon>Eukaryota</taxon>
        <taxon>Metazoa</taxon>
        <taxon>Ecdysozoa</taxon>
        <taxon>Nematoda</taxon>
        <taxon>Chromadorea</taxon>
        <taxon>Rhabditida</taxon>
        <taxon>Tylenchina</taxon>
        <taxon>Tylenchomorpha</taxon>
        <taxon>Tylenchoidea</taxon>
        <taxon>Meloidogynidae</taxon>
        <taxon>Meloidogyninae</taxon>
        <taxon>Meloidogyne</taxon>
    </lineage>
</organism>
<dbReference type="AlphaFoldDB" id="A0A8S9ZY52"/>
<dbReference type="EMBL" id="JABEBT010000015">
    <property type="protein sequence ID" value="KAF7638059.1"/>
    <property type="molecule type" value="Genomic_DNA"/>
</dbReference>
<evidence type="ECO:0000313" key="2">
    <source>
        <dbReference type="Proteomes" id="UP000605970"/>
    </source>
</evidence>
<protein>
    <submittedName>
        <fullName evidence="1">Uncharacterized protein</fullName>
    </submittedName>
</protein>
<evidence type="ECO:0000313" key="1">
    <source>
        <dbReference type="EMBL" id="KAF7638059.1"/>
    </source>
</evidence>
<name>A0A8S9ZY52_9BILA</name>
<dbReference type="Proteomes" id="UP000605970">
    <property type="component" value="Unassembled WGS sequence"/>
</dbReference>
<reference evidence="1" key="1">
    <citation type="journal article" date="2020" name="Ecol. Evol.">
        <title>Genome structure and content of the rice root-knot nematode (Meloidogyne graminicola).</title>
        <authorList>
            <person name="Phan N.T."/>
            <person name="Danchin E.G.J."/>
            <person name="Klopp C."/>
            <person name="Perfus-Barbeoch L."/>
            <person name="Kozlowski D.K."/>
            <person name="Koutsovoulos G.D."/>
            <person name="Lopez-Roques C."/>
            <person name="Bouchez O."/>
            <person name="Zahm M."/>
            <person name="Besnard G."/>
            <person name="Bellafiore S."/>
        </authorList>
    </citation>
    <scope>NUCLEOTIDE SEQUENCE</scope>
    <source>
        <strain evidence="1">VN-18</strain>
    </source>
</reference>
<proteinExistence type="predicted"/>